<name>A0A382KT98_9ZZZZ</name>
<accession>A0A382KT98</accession>
<feature type="non-terminal residue" evidence="1">
    <location>
        <position position="64"/>
    </location>
</feature>
<dbReference type="AlphaFoldDB" id="A0A382KT98"/>
<proteinExistence type="predicted"/>
<protein>
    <submittedName>
        <fullName evidence="1">Uncharacterized protein</fullName>
    </submittedName>
</protein>
<gene>
    <name evidence="1" type="ORF">METZ01_LOCUS280373</name>
</gene>
<reference evidence="1" key="1">
    <citation type="submission" date="2018-05" db="EMBL/GenBank/DDBJ databases">
        <authorList>
            <person name="Lanie J.A."/>
            <person name="Ng W.-L."/>
            <person name="Kazmierczak K.M."/>
            <person name="Andrzejewski T.M."/>
            <person name="Davidsen T.M."/>
            <person name="Wayne K.J."/>
            <person name="Tettelin H."/>
            <person name="Glass J.I."/>
            <person name="Rusch D."/>
            <person name="Podicherti R."/>
            <person name="Tsui H.-C.T."/>
            <person name="Winkler M.E."/>
        </authorList>
    </citation>
    <scope>NUCLEOTIDE SEQUENCE</scope>
</reference>
<sequence length="64" mass="7152">MPINDAVREMLFPNRETWDSRYCRSKISRAFLSGSDIISFDKSARRVLGVDKISSGGNIFAVIG</sequence>
<evidence type="ECO:0000313" key="1">
    <source>
        <dbReference type="EMBL" id="SVC27519.1"/>
    </source>
</evidence>
<dbReference type="EMBL" id="UINC01082604">
    <property type="protein sequence ID" value="SVC27519.1"/>
    <property type="molecule type" value="Genomic_DNA"/>
</dbReference>
<organism evidence="1">
    <name type="scientific">marine metagenome</name>
    <dbReference type="NCBI Taxonomy" id="408172"/>
    <lineage>
        <taxon>unclassified sequences</taxon>
        <taxon>metagenomes</taxon>
        <taxon>ecological metagenomes</taxon>
    </lineage>
</organism>